<keyword evidence="18" id="KW-1185">Reference proteome</keyword>
<evidence type="ECO:0000256" key="6">
    <source>
        <dbReference type="ARBA" id="ARBA00022679"/>
    </source>
</evidence>
<feature type="transmembrane region" description="Helical" evidence="14">
    <location>
        <begin position="319"/>
        <end position="342"/>
    </location>
</feature>
<dbReference type="SMART" id="SM00304">
    <property type="entry name" value="HAMP"/>
    <property type="match status" value="1"/>
</dbReference>
<evidence type="ECO:0000256" key="14">
    <source>
        <dbReference type="SAM" id="Phobius"/>
    </source>
</evidence>
<comment type="subcellular location">
    <subcellularLocation>
        <location evidence="2">Cell membrane</location>
        <topology evidence="2">Multi-pass membrane protein</topology>
    </subcellularLocation>
</comment>
<feature type="transmembrane region" description="Helical" evidence="14">
    <location>
        <begin position="21"/>
        <end position="45"/>
    </location>
</feature>
<name>A0A1T2X6U8_9BACL</name>
<dbReference type="EMBL" id="MSZX01000008">
    <property type="protein sequence ID" value="OPA75604.1"/>
    <property type="molecule type" value="Genomic_DNA"/>
</dbReference>
<dbReference type="PROSITE" id="PS50885">
    <property type="entry name" value="HAMP"/>
    <property type="match status" value="1"/>
</dbReference>
<dbReference type="RefSeq" id="WP_233147108.1">
    <property type="nucleotide sequence ID" value="NZ_MSZX01000008.1"/>
</dbReference>
<dbReference type="STRING" id="1324314.BVG16_19885"/>
<dbReference type="InterPro" id="IPR003660">
    <property type="entry name" value="HAMP_dom"/>
</dbReference>
<keyword evidence="10" id="KW-0067">ATP-binding</keyword>
<dbReference type="Pfam" id="PF06580">
    <property type="entry name" value="His_kinase"/>
    <property type="match status" value="1"/>
</dbReference>
<evidence type="ECO:0000313" key="18">
    <source>
        <dbReference type="Proteomes" id="UP000190188"/>
    </source>
</evidence>
<dbReference type="InterPro" id="IPR004358">
    <property type="entry name" value="Sig_transdc_His_kin-like_C"/>
</dbReference>
<dbReference type="SUPFAM" id="SSF158472">
    <property type="entry name" value="HAMP domain-like"/>
    <property type="match status" value="1"/>
</dbReference>
<evidence type="ECO:0000313" key="17">
    <source>
        <dbReference type="EMBL" id="OPA75604.1"/>
    </source>
</evidence>
<evidence type="ECO:0000256" key="4">
    <source>
        <dbReference type="ARBA" id="ARBA00022475"/>
    </source>
</evidence>
<evidence type="ECO:0000256" key="12">
    <source>
        <dbReference type="ARBA" id="ARBA00023012"/>
    </source>
</evidence>
<dbReference type="GO" id="GO:0005886">
    <property type="term" value="C:plasma membrane"/>
    <property type="evidence" value="ECO:0007669"/>
    <property type="project" value="UniProtKB-SubCell"/>
</dbReference>
<evidence type="ECO:0000256" key="8">
    <source>
        <dbReference type="ARBA" id="ARBA00022741"/>
    </source>
</evidence>
<evidence type="ECO:0000259" key="15">
    <source>
        <dbReference type="PROSITE" id="PS50109"/>
    </source>
</evidence>
<dbReference type="CDD" id="cd06225">
    <property type="entry name" value="HAMP"/>
    <property type="match status" value="1"/>
</dbReference>
<keyword evidence="6" id="KW-0808">Transferase</keyword>
<evidence type="ECO:0000259" key="16">
    <source>
        <dbReference type="PROSITE" id="PS50885"/>
    </source>
</evidence>
<gene>
    <name evidence="17" type="ORF">BVG16_19885</name>
</gene>
<sequence length="638" mass="73808">MINGIQTWGTRMSDYIGSMSIRVKLIISFILIILIPIILLSWYLFHDVYLNTIKDITRKNQYILDIEKSNILNNMDIMERTAQLSLSNSEINDYLQSTEEPDVKSLIDLRMKTFSTFQYFLFNNPNIANIRIFTDNPNVSEFWPVIFNERRIVNKYWYPKVMHQGGIVWWEVNRSDTDALVTVSPDFNRTSLYVSLLREFMKLDNSHNGILEVNMELKNFFTKTFSLIQDRDSQMMIISRDGNTYTNDQADLFKLAAPAEISRQFSMHPYVSGKSISITIQGQPFLLISSYIERLDVYIVNVVSLKNTISDISKIRNKIILATFFLIAILSLSSYFLHSLILKKLKILRESMKKVRNGDFQVDIQIRGTDEVGELAHHFRQLLKQINKLIVDAVNRQATAKEAELKSLKNQIDSHFLYNTLENLKMMAEIEAQYTISDALTSLGGMMRYSLKWTSHHVRLKDEIGHIRNYIAIMNIRYDHRLELVLDIPAAYLDQEVLKMSLQPIIENAVKHGMRLEQTQKPKMTITIRAYTELEDMMIEIEDDGIGMSSRKLSDLNQKIQMDEADYQNIGDHITESYQEGSGIGLRNVNQRISMFYGKDYGIRVESKEGSSTLVTMSLPYFMLSGGLSAHAQTTDRR</sequence>
<dbReference type="PRINTS" id="PR00344">
    <property type="entry name" value="BCTRLSENSOR"/>
</dbReference>
<protein>
    <recommendedName>
        <fullName evidence="3">histidine kinase</fullName>
        <ecNumber evidence="3">2.7.13.3</ecNumber>
    </recommendedName>
</protein>
<dbReference type="Pfam" id="PF00672">
    <property type="entry name" value="HAMP"/>
    <property type="match status" value="1"/>
</dbReference>
<comment type="caution">
    <text evidence="17">The sequence shown here is derived from an EMBL/GenBank/DDBJ whole genome shotgun (WGS) entry which is preliminary data.</text>
</comment>
<dbReference type="InterPro" id="IPR050640">
    <property type="entry name" value="Bact_2-comp_sensor_kinase"/>
</dbReference>
<feature type="domain" description="Histidine kinase" evidence="15">
    <location>
        <begin position="374"/>
        <end position="623"/>
    </location>
</feature>
<evidence type="ECO:0000256" key="10">
    <source>
        <dbReference type="ARBA" id="ARBA00022840"/>
    </source>
</evidence>
<keyword evidence="8" id="KW-0547">Nucleotide-binding</keyword>
<proteinExistence type="predicted"/>
<evidence type="ECO:0000256" key="5">
    <source>
        <dbReference type="ARBA" id="ARBA00022553"/>
    </source>
</evidence>
<dbReference type="InterPro" id="IPR003594">
    <property type="entry name" value="HATPase_dom"/>
</dbReference>
<keyword evidence="5" id="KW-0597">Phosphoprotein</keyword>
<keyword evidence="4" id="KW-1003">Cell membrane</keyword>
<dbReference type="PANTHER" id="PTHR34220:SF11">
    <property type="entry name" value="SENSOR PROTEIN KINASE HPTS"/>
    <property type="match status" value="1"/>
</dbReference>
<dbReference type="InterPro" id="IPR005467">
    <property type="entry name" value="His_kinase_dom"/>
</dbReference>
<evidence type="ECO:0000256" key="3">
    <source>
        <dbReference type="ARBA" id="ARBA00012438"/>
    </source>
</evidence>
<keyword evidence="12" id="KW-0902">Two-component regulatory system</keyword>
<dbReference type="Pfam" id="PF02518">
    <property type="entry name" value="HATPase_c"/>
    <property type="match status" value="1"/>
</dbReference>
<dbReference type="Gene3D" id="6.10.340.10">
    <property type="match status" value="1"/>
</dbReference>
<dbReference type="Proteomes" id="UP000190188">
    <property type="component" value="Unassembled WGS sequence"/>
</dbReference>
<dbReference type="Gene3D" id="3.30.565.10">
    <property type="entry name" value="Histidine kinase-like ATPase, C-terminal domain"/>
    <property type="match status" value="1"/>
</dbReference>
<dbReference type="AlphaFoldDB" id="A0A1T2X6U8"/>
<dbReference type="PANTHER" id="PTHR34220">
    <property type="entry name" value="SENSOR HISTIDINE KINASE YPDA"/>
    <property type="match status" value="1"/>
</dbReference>
<feature type="domain" description="HAMP" evidence="16">
    <location>
        <begin position="339"/>
        <end position="391"/>
    </location>
</feature>
<evidence type="ECO:0000256" key="2">
    <source>
        <dbReference type="ARBA" id="ARBA00004651"/>
    </source>
</evidence>
<keyword evidence="7 14" id="KW-0812">Transmembrane</keyword>
<keyword evidence="11 14" id="KW-1133">Transmembrane helix</keyword>
<accession>A0A1T2X6U8</accession>
<evidence type="ECO:0000256" key="11">
    <source>
        <dbReference type="ARBA" id="ARBA00022989"/>
    </source>
</evidence>
<reference evidence="17 18" key="1">
    <citation type="submission" date="2017-01" db="EMBL/GenBank/DDBJ databases">
        <title>Genome analysis of Paenibacillus selenitrireducens ES3-24.</title>
        <authorList>
            <person name="Xu D."/>
            <person name="Yao R."/>
            <person name="Zheng S."/>
        </authorList>
    </citation>
    <scope>NUCLEOTIDE SEQUENCE [LARGE SCALE GENOMIC DNA]</scope>
    <source>
        <strain evidence="17 18">ES3-24</strain>
    </source>
</reference>
<dbReference type="EC" id="2.7.13.3" evidence="3"/>
<evidence type="ECO:0000256" key="9">
    <source>
        <dbReference type="ARBA" id="ARBA00022777"/>
    </source>
</evidence>
<keyword evidence="13 14" id="KW-0472">Membrane</keyword>
<comment type="catalytic activity">
    <reaction evidence="1">
        <text>ATP + protein L-histidine = ADP + protein N-phospho-L-histidine.</text>
        <dbReference type="EC" id="2.7.13.3"/>
    </reaction>
</comment>
<organism evidence="17 18">
    <name type="scientific">Paenibacillus selenitireducens</name>
    <dbReference type="NCBI Taxonomy" id="1324314"/>
    <lineage>
        <taxon>Bacteria</taxon>
        <taxon>Bacillati</taxon>
        <taxon>Bacillota</taxon>
        <taxon>Bacilli</taxon>
        <taxon>Bacillales</taxon>
        <taxon>Paenibacillaceae</taxon>
        <taxon>Paenibacillus</taxon>
    </lineage>
</organism>
<keyword evidence="9 17" id="KW-0418">Kinase</keyword>
<dbReference type="GO" id="GO:0000155">
    <property type="term" value="F:phosphorelay sensor kinase activity"/>
    <property type="evidence" value="ECO:0007669"/>
    <property type="project" value="InterPro"/>
</dbReference>
<evidence type="ECO:0000256" key="1">
    <source>
        <dbReference type="ARBA" id="ARBA00000085"/>
    </source>
</evidence>
<dbReference type="GO" id="GO:0005524">
    <property type="term" value="F:ATP binding"/>
    <property type="evidence" value="ECO:0007669"/>
    <property type="project" value="UniProtKB-KW"/>
</dbReference>
<evidence type="ECO:0000256" key="13">
    <source>
        <dbReference type="ARBA" id="ARBA00023136"/>
    </source>
</evidence>
<dbReference type="SUPFAM" id="SSF55874">
    <property type="entry name" value="ATPase domain of HSP90 chaperone/DNA topoisomerase II/histidine kinase"/>
    <property type="match status" value="1"/>
</dbReference>
<evidence type="ECO:0000256" key="7">
    <source>
        <dbReference type="ARBA" id="ARBA00022692"/>
    </source>
</evidence>
<dbReference type="PROSITE" id="PS50109">
    <property type="entry name" value="HIS_KIN"/>
    <property type="match status" value="1"/>
</dbReference>
<dbReference type="InterPro" id="IPR036890">
    <property type="entry name" value="HATPase_C_sf"/>
</dbReference>
<dbReference type="SMART" id="SM00387">
    <property type="entry name" value="HATPase_c"/>
    <property type="match status" value="1"/>
</dbReference>
<dbReference type="InterPro" id="IPR010559">
    <property type="entry name" value="Sig_transdc_His_kin_internal"/>
</dbReference>